<reference evidence="2 3" key="1">
    <citation type="submission" date="2019-10" db="EMBL/GenBank/DDBJ databases">
        <title>Draft Genome Sequence of Cytophagaceae sp. SJW1-29.</title>
        <authorList>
            <person name="Choi A."/>
        </authorList>
    </citation>
    <scope>NUCLEOTIDE SEQUENCE [LARGE SCALE GENOMIC DNA]</scope>
    <source>
        <strain evidence="2 3">SJW1-29</strain>
    </source>
</reference>
<protein>
    <submittedName>
        <fullName evidence="2">Uncharacterized protein</fullName>
    </submittedName>
</protein>
<evidence type="ECO:0000256" key="1">
    <source>
        <dbReference type="SAM" id="MobiDB-lite"/>
    </source>
</evidence>
<feature type="compositionally biased region" description="Acidic residues" evidence="1">
    <location>
        <begin position="44"/>
        <end position="53"/>
    </location>
</feature>
<sequence length="102" mass="10882">MEIQKLKASMQMAEMRHKAVGSEETAAVLEAAQKAYADALGDIPQEESEESAEIEQSTAQPVVPQVQVPVAPKLAPLPKVVDAQSTDQPDAADPEKKTEAQS</sequence>
<evidence type="ECO:0000313" key="2">
    <source>
        <dbReference type="EMBL" id="MPR36532.1"/>
    </source>
</evidence>
<keyword evidence="3" id="KW-1185">Reference proteome</keyword>
<dbReference type="EMBL" id="WHLY01000002">
    <property type="protein sequence ID" value="MPR36532.1"/>
    <property type="molecule type" value="Genomic_DNA"/>
</dbReference>
<feature type="compositionally biased region" description="Low complexity" evidence="1">
    <location>
        <begin position="54"/>
        <end position="81"/>
    </location>
</feature>
<dbReference type="AlphaFoldDB" id="A0A7C9FTB5"/>
<dbReference type="Proteomes" id="UP000479293">
    <property type="component" value="Unassembled WGS sequence"/>
</dbReference>
<dbReference type="RefSeq" id="WP_152764518.1">
    <property type="nucleotide sequence ID" value="NZ_WHLY01000002.1"/>
</dbReference>
<evidence type="ECO:0000313" key="3">
    <source>
        <dbReference type="Proteomes" id="UP000479293"/>
    </source>
</evidence>
<feature type="compositionally biased region" description="Basic and acidic residues" evidence="1">
    <location>
        <begin position="93"/>
        <end position="102"/>
    </location>
</feature>
<name>A0A7C9FTB5_9BACT</name>
<gene>
    <name evidence="2" type="ORF">GBK04_25130</name>
</gene>
<proteinExistence type="predicted"/>
<feature type="region of interest" description="Disordered" evidence="1">
    <location>
        <begin position="41"/>
        <end position="102"/>
    </location>
</feature>
<organism evidence="2 3">
    <name type="scientific">Salmonirosea aquatica</name>
    <dbReference type="NCBI Taxonomy" id="2654236"/>
    <lineage>
        <taxon>Bacteria</taxon>
        <taxon>Pseudomonadati</taxon>
        <taxon>Bacteroidota</taxon>
        <taxon>Cytophagia</taxon>
        <taxon>Cytophagales</taxon>
        <taxon>Spirosomataceae</taxon>
        <taxon>Salmonirosea</taxon>
    </lineage>
</organism>
<accession>A0A7C9FTB5</accession>
<comment type="caution">
    <text evidence="2">The sequence shown here is derived from an EMBL/GenBank/DDBJ whole genome shotgun (WGS) entry which is preliminary data.</text>
</comment>